<evidence type="ECO:0000313" key="1">
    <source>
        <dbReference type="Proteomes" id="UP000189703"/>
    </source>
</evidence>
<dbReference type="eggNOG" id="KOG0017">
    <property type="taxonomic scope" value="Eukaryota"/>
</dbReference>
<dbReference type="Proteomes" id="UP000189703">
    <property type="component" value="Unplaced"/>
</dbReference>
<dbReference type="AlphaFoldDB" id="A0A1U7Z6P7"/>
<accession>A0A1U7Z6P7</accession>
<dbReference type="KEGG" id="nnu:104590992"/>
<feature type="non-terminal residue" evidence="2">
    <location>
        <position position="1"/>
    </location>
</feature>
<keyword evidence="1" id="KW-1185">Reference proteome</keyword>
<proteinExistence type="predicted"/>
<sequence>EARKLQLNKLDEWRNHAYENARTYKEKTKAWYDSRIAGKEFKEGDKVLLFNSRLMLFPGKLKTRWSGPFEVAKVFLYGAIELHNDDGSTFKVNGHQLKHYIEGEQPIHHGFVLSLKPP</sequence>
<protein>
    <submittedName>
        <fullName evidence="2">Uncharacterized protein LOC104590992</fullName>
    </submittedName>
</protein>
<evidence type="ECO:0000313" key="2">
    <source>
        <dbReference type="RefSeq" id="XP_010248063.1"/>
    </source>
</evidence>
<gene>
    <name evidence="2" type="primary">LOC104590992</name>
</gene>
<reference evidence="2" key="1">
    <citation type="submission" date="2025-08" db="UniProtKB">
        <authorList>
            <consortium name="RefSeq"/>
        </authorList>
    </citation>
    <scope>IDENTIFICATION</scope>
</reference>
<dbReference type="RefSeq" id="XP_010248063.1">
    <property type="nucleotide sequence ID" value="XM_010249761.1"/>
</dbReference>
<organism evidence="1 2">
    <name type="scientific">Nelumbo nucifera</name>
    <name type="common">Sacred lotus</name>
    <dbReference type="NCBI Taxonomy" id="4432"/>
    <lineage>
        <taxon>Eukaryota</taxon>
        <taxon>Viridiplantae</taxon>
        <taxon>Streptophyta</taxon>
        <taxon>Embryophyta</taxon>
        <taxon>Tracheophyta</taxon>
        <taxon>Spermatophyta</taxon>
        <taxon>Magnoliopsida</taxon>
        <taxon>Proteales</taxon>
        <taxon>Nelumbonaceae</taxon>
        <taxon>Nelumbo</taxon>
    </lineage>
</organism>
<dbReference type="OMA" id="CNMEMEA"/>
<name>A0A1U7Z6P7_NELNU</name>
<dbReference type="OrthoDB" id="1094981at2759"/>
<dbReference type="InParanoid" id="A0A1U7Z6P7"/>
<dbReference type="GeneID" id="104590992"/>